<dbReference type="Proteomes" id="UP000237822">
    <property type="component" value="Unassembled WGS sequence"/>
</dbReference>
<dbReference type="EMBL" id="PVTI01000025">
    <property type="protein sequence ID" value="PRY54099.1"/>
    <property type="molecule type" value="Genomic_DNA"/>
</dbReference>
<evidence type="ECO:0000256" key="1">
    <source>
        <dbReference type="SAM" id="MobiDB-lite"/>
    </source>
</evidence>
<gene>
    <name evidence="3" type="ORF">BCF74_1258</name>
</gene>
<sequence>MLKATPQIHSPADEPIDNSLLENRSPSVGHLFRDRVEKTPDSTAFMYAKVDAGTDGADEWVSETWAQVRDRVYAIGAGLIALGVGPEERVAIASGTRYE</sequence>
<dbReference type="AlphaFoldDB" id="A0A2T0U865"/>
<feature type="domain" description="AMP-dependent synthetase/ligase" evidence="2">
    <location>
        <begin position="32"/>
        <end position="99"/>
    </location>
</feature>
<dbReference type="InterPro" id="IPR000873">
    <property type="entry name" value="AMP-dep_synth/lig_dom"/>
</dbReference>
<evidence type="ECO:0000313" key="4">
    <source>
        <dbReference type="Proteomes" id="UP000237822"/>
    </source>
</evidence>
<evidence type="ECO:0000259" key="2">
    <source>
        <dbReference type="Pfam" id="PF00501"/>
    </source>
</evidence>
<reference evidence="3 4" key="1">
    <citation type="submission" date="2018-03" db="EMBL/GenBank/DDBJ databases">
        <title>Genomic Encyclopedia of Archaeal and Bacterial Type Strains, Phase II (KMG-II): from individual species to whole genera.</title>
        <authorList>
            <person name="Goeker M."/>
        </authorList>
    </citation>
    <scope>NUCLEOTIDE SEQUENCE [LARGE SCALE GENOMIC DNA]</scope>
    <source>
        <strain evidence="3 4">ATCC BAA-1496</strain>
    </source>
</reference>
<keyword evidence="4" id="KW-1185">Reference proteome</keyword>
<dbReference type="Pfam" id="PF00501">
    <property type="entry name" value="AMP-binding"/>
    <property type="match status" value="1"/>
</dbReference>
<name>A0A2T0U865_9MICO</name>
<organism evidence="3 4">
    <name type="scientific">Knoellia remsis</name>
    <dbReference type="NCBI Taxonomy" id="407159"/>
    <lineage>
        <taxon>Bacteria</taxon>
        <taxon>Bacillati</taxon>
        <taxon>Actinomycetota</taxon>
        <taxon>Actinomycetes</taxon>
        <taxon>Micrococcales</taxon>
        <taxon>Intrasporangiaceae</taxon>
        <taxon>Knoellia</taxon>
    </lineage>
</organism>
<dbReference type="SUPFAM" id="SSF56801">
    <property type="entry name" value="Acetyl-CoA synthetase-like"/>
    <property type="match status" value="1"/>
</dbReference>
<feature type="region of interest" description="Disordered" evidence="1">
    <location>
        <begin position="1"/>
        <end position="23"/>
    </location>
</feature>
<accession>A0A2T0U865</accession>
<proteinExistence type="predicted"/>
<comment type="caution">
    <text evidence="3">The sequence shown here is derived from an EMBL/GenBank/DDBJ whole genome shotgun (WGS) entry which is preliminary data.</text>
</comment>
<dbReference type="InterPro" id="IPR042099">
    <property type="entry name" value="ANL_N_sf"/>
</dbReference>
<evidence type="ECO:0000313" key="3">
    <source>
        <dbReference type="EMBL" id="PRY54099.1"/>
    </source>
</evidence>
<protein>
    <submittedName>
        <fullName evidence="3">Long-chain acyl-CoA synthetase</fullName>
    </submittedName>
</protein>
<dbReference type="Gene3D" id="3.40.50.12780">
    <property type="entry name" value="N-terminal domain of ligase-like"/>
    <property type="match status" value="1"/>
</dbReference>